<proteinExistence type="predicted"/>
<organism evidence="2 3">
    <name type="scientific">Actinacidiphila rubida</name>
    <dbReference type="NCBI Taxonomy" id="310780"/>
    <lineage>
        <taxon>Bacteria</taxon>
        <taxon>Bacillati</taxon>
        <taxon>Actinomycetota</taxon>
        <taxon>Actinomycetes</taxon>
        <taxon>Kitasatosporales</taxon>
        <taxon>Streptomycetaceae</taxon>
        <taxon>Actinacidiphila</taxon>
    </lineage>
</organism>
<sequence>MGWARVLCERELAQTLPRRWAHSQGVAGHAETLAAIAGERADLLRAAAVLHDVGYAPRLAVTGFHPLDGARFLRDEHRADERLCRLVANHSFALLEAEERGLREALEVEFPLLEDQLLVDALVYCDMTTTPDGEPTTAQGRVAEIVNRYGADSIVGRFIRRAEPAIFAAVGRVEAALAAAQPR</sequence>
<dbReference type="Proteomes" id="UP000181951">
    <property type="component" value="Unassembled WGS sequence"/>
</dbReference>
<dbReference type="CDD" id="cd00077">
    <property type="entry name" value="HDc"/>
    <property type="match status" value="1"/>
</dbReference>
<reference evidence="2 3" key="1">
    <citation type="submission" date="2016-10" db="EMBL/GenBank/DDBJ databases">
        <authorList>
            <person name="de Groot N.N."/>
        </authorList>
    </citation>
    <scope>NUCLEOTIDE SEQUENCE [LARGE SCALE GENOMIC DNA]</scope>
    <source>
        <strain evidence="2 3">CGMCC 4.2026</strain>
    </source>
</reference>
<keyword evidence="3" id="KW-1185">Reference proteome</keyword>
<dbReference type="RefSeq" id="WP_069461850.1">
    <property type="nucleotide sequence ID" value="NZ_FODD01000028.1"/>
</dbReference>
<name>A0A1H8Q5G4_9ACTN</name>
<evidence type="ECO:0000313" key="2">
    <source>
        <dbReference type="EMBL" id="SEO49475.1"/>
    </source>
</evidence>
<protein>
    <submittedName>
        <fullName evidence="2">HD domain-containing protein</fullName>
    </submittedName>
</protein>
<dbReference type="SMART" id="SM00471">
    <property type="entry name" value="HDc"/>
    <property type="match status" value="1"/>
</dbReference>
<dbReference type="Pfam" id="PF01966">
    <property type="entry name" value="HD"/>
    <property type="match status" value="1"/>
</dbReference>
<dbReference type="InterPro" id="IPR006674">
    <property type="entry name" value="HD_domain"/>
</dbReference>
<dbReference type="AlphaFoldDB" id="A0A1H8Q5G4"/>
<evidence type="ECO:0000259" key="1">
    <source>
        <dbReference type="SMART" id="SM00471"/>
    </source>
</evidence>
<dbReference type="Gene3D" id="1.10.3210.10">
    <property type="entry name" value="Hypothetical protein af1432"/>
    <property type="match status" value="1"/>
</dbReference>
<dbReference type="SUPFAM" id="SSF109604">
    <property type="entry name" value="HD-domain/PDEase-like"/>
    <property type="match status" value="1"/>
</dbReference>
<dbReference type="OrthoDB" id="2989229at2"/>
<gene>
    <name evidence="2" type="ORF">SAMN05216267_102856</name>
</gene>
<dbReference type="EMBL" id="FODD01000028">
    <property type="protein sequence ID" value="SEO49475.1"/>
    <property type="molecule type" value="Genomic_DNA"/>
</dbReference>
<evidence type="ECO:0000313" key="3">
    <source>
        <dbReference type="Proteomes" id="UP000181951"/>
    </source>
</evidence>
<accession>A0A1H8Q5G4</accession>
<feature type="domain" description="HD/PDEase" evidence="1">
    <location>
        <begin position="15"/>
        <end position="161"/>
    </location>
</feature>
<dbReference type="InterPro" id="IPR003607">
    <property type="entry name" value="HD/PDEase_dom"/>
</dbReference>
<dbReference type="STRING" id="310780.SAMN05216267_102856"/>